<dbReference type="EMBL" id="QGMI01000024">
    <property type="protein sequence ID" value="TVY49044.1"/>
    <property type="molecule type" value="Genomic_DNA"/>
</dbReference>
<evidence type="ECO:0000313" key="2">
    <source>
        <dbReference type="EMBL" id="TVY49044.1"/>
    </source>
</evidence>
<name>A0A8H8S677_9HELO</name>
<proteinExistence type="predicted"/>
<dbReference type="AlphaFoldDB" id="A0A8H8S677"/>
<dbReference type="Proteomes" id="UP000443090">
    <property type="component" value="Unassembled WGS sequence"/>
</dbReference>
<comment type="caution">
    <text evidence="2">The sequence shown here is derived from an EMBL/GenBank/DDBJ whole genome shotgun (WGS) entry which is preliminary data.</text>
</comment>
<evidence type="ECO:0008006" key="4">
    <source>
        <dbReference type="Google" id="ProtNLM"/>
    </source>
</evidence>
<evidence type="ECO:0000313" key="3">
    <source>
        <dbReference type="Proteomes" id="UP000443090"/>
    </source>
</evidence>
<sequence length="358" mass="40188">MAGTFKNPFDFEGGDLTIIVMYEGERVTGKVSASAMMLASPVWKKFICPPWTPLPATDEEETNGETQKEQDLGGVNMAAVMVKSDDKDEEPPSSKVTKKQRTSQTSTSKELDFTEDDGEAFLILLRIAHLHFLKLPVQGLSLDLLLQLATVSDKYDCIYLVKPWISQWALDPDIKMKDLEKLLFVAWAFRPEGEMWSKVPLRVVEMLYVDDLGVHQFSGDSSESGRIVALDQMPPGLIERLLSKRQEVMEEIFEIAYCDLNNIPAVGCEYGGGEDNCVNARYGSLSLGLRYCAVWPPSRDTMDLSESLKDVEKDLTELPKRLDGHEYCGVEGWGRTLSERISDFIDNATFDFDSLPTE</sequence>
<feature type="region of interest" description="Disordered" evidence="1">
    <location>
        <begin position="84"/>
        <end position="111"/>
    </location>
</feature>
<keyword evidence="3" id="KW-1185">Reference proteome</keyword>
<gene>
    <name evidence="2" type="ORF">LOCC1_G001344</name>
</gene>
<protein>
    <recommendedName>
        <fullName evidence="4">BTB domain-containing protein</fullName>
    </recommendedName>
</protein>
<dbReference type="OrthoDB" id="3561774at2759"/>
<organism evidence="2 3">
    <name type="scientific">Lachnellula occidentalis</name>
    <dbReference type="NCBI Taxonomy" id="215460"/>
    <lineage>
        <taxon>Eukaryota</taxon>
        <taxon>Fungi</taxon>
        <taxon>Dikarya</taxon>
        <taxon>Ascomycota</taxon>
        <taxon>Pezizomycotina</taxon>
        <taxon>Leotiomycetes</taxon>
        <taxon>Helotiales</taxon>
        <taxon>Lachnaceae</taxon>
        <taxon>Lachnellula</taxon>
    </lineage>
</organism>
<evidence type="ECO:0000256" key="1">
    <source>
        <dbReference type="SAM" id="MobiDB-lite"/>
    </source>
</evidence>
<accession>A0A8H8S677</accession>
<reference evidence="2 3" key="1">
    <citation type="submission" date="2018-05" db="EMBL/GenBank/DDBJ databases">
        <title>Genome sequencing and assembly of the regulated plant pathogen Lachnellula willkommii and related sister species for the development of diagnostic species identification markers.</title>
        <authorList>
            <person name="Giroux E."/>
            <person name="Bilodeau G."/>
        </authorList>
    </citation>
    <scope>NUCLEOTIDE SEQUENCE [LARGE SCALE GENOMIC DNA]</scope>
    <source>
        <strain evidence="2 3">CBS 160.35</strain>
    </source>
</reference>